<evidence type="ECO:0000313" key="5">
    <source>
        <dbReference type="Proteomes" id="UP001642409"/>
    </source>
</evidence>
<evidence type="ECO:0000313" key="4">
    <source>
        <dbReference type="EMBL" id="CAL6057343.1"/>
    </source>
</evidence>
<proteinExistence type="inferred from homology"/>
<keyword evidence="1" id="KW-0378">Hydrolase</keyword>
<dbReference type="InterPro" id="IPR029052">
    <property type="entry name" value="Metallo-depent_PP-like"/>
</dbReference>
<reference evidence="4 5" key="2">
    <citation type="submission" date="2024-07" db="EMBL/GenBank/DDBJ databases">
        <authorList>
            <person name="Akdeniz Z."/>
        </authorList>
    </citation>
    <scope>NUCLEOTIDE SEQUENCE [LARGE SCALE GENOMIC DNA]</scope>
</reference>
<comment type="caution">
    <text evidence="3">The sequence shown here is derived from an EMBL/GenBank/DDBJ whole genome shotgun (WGS) entry which is preliminary data.</text>
</comment>
<comment type="similarity">
    <text evidence="1">Belongs to the PPP phosphatase family.</text>
</comment>
<dbReference type="CDD" id="cd00144">
    <property type="entry name" value="MPP_PPP_family"/>
    <property type="match status" value="1"/>
</dbReference>
<dbReference type="GO" id="GO:0004722">
    <property type="term" value="F:protein serine/threonine phosphatase activity"/>
    <property type="evidence" value="ECO:0007669"/>
    <property type="project" value="UniProtKB-EC"/>
</dbReference>
<dbReference type="Gene3D" id="3.60.21.10">
    <property type="match status" value="1"/>
</dbReference>
<sequence length="325" mass="37475">MFVIISIFTSEAATEQQEIKMDFRRFDIPKNFSALTEEERYRFGLMLFNITARNINLDEFKMTALLKQFISANKTESTFSSDSKVTIIGDLHGSLEDLIHIFTKTVNLQRFLRSDEHIVFLGDYVDRGANGCKTLQFLLGLSLICPRVHLLRGNHENEHVNKKYGFYEEVMSIYYEEMFSLIQKAFESLSPLVVLEQNGEKNLFVHGGAPVTSHSNLENIIYNLSIEEEWNVLWSDPTNETKNVQKNKRGAGVEYGINAFNEFKNRTGVKRVFRGHKVVDELRDDFGDKTHFTVYSSRIENKMGFAAILENGDVREVKIDWVPES</sequence>
<evidence type="ECO:0000256" key="1">
    <source>
        <dbReference type="RuleBase" id="RU004273"/>
    </source>
</evidence>
<protein>
    <recommendedName>
        <fullName evidence="1">Serine/threonine-protein phosphatase</fullName>
        <ecNumber evidence="1">3.1.3.16</ecNumber>
    </recommendedName>
</protein>
<dbReference type="GO" id="GO:0005737">
    <property type="term" value="C:cytoplasm"/>
    <property type="evidence" value="ECO:0007669"/>
    <property type="project" value="TreeGrafter"/>
</dbReference>
<dbReference type="EMBL" id="CATOUU010000126">
    <property type="protein sequence ID" value="CAI9917189.1"/>
    <property type="molecule type" value="Genomic_DNA"/>
</dbReference>
<reference evidence="3" key="1">
    <citation type="submission" date="2023-06" db="EMBL/GenBank/DDBJ databases">
        <authorList>
            <person name="Kurt Z."/>
        </authorList>
    </citation>
    <scope>NUCLEOTIDE SEQUENCE</scope>
</reference>
<keyword evidence="5" id="KW-1185">Reference proteome</keyword>
<dbReference type="AlphaFoldDB" id="A0AA86NDQ7"/>
<dbReference type="InterPro" id="IPR050341">
    <property type="entry name" value="PP1_catalytic_subunit"/>
</dbReference>
<dbReference type="InterPro" id="IPR004843">
    <property type="entry name" value="Calcineurin-like_PHP"/>
</dbReference>
<gene>
    <name evidence="4" type="ORF">HINF_LOCUS47460</name>
    <name evidence="3" type="ORF">HINF_LOCUS4834</name>
</gene>
<dbReference type="SUPFAM" id="SSF56300">
    <property type="entry name" value="Metallo-dependent phosphatases"/>
    <property type="match status" value="1"/>
</dbReference>
<name>A0AA86NDQ7_9EUKA</name>
<dbReference type="EC" id="3.1.3.16" evidence="1"/>
<dbReference type="PANTHER" id="PTHR11668">
    <property type="entry name" value="SERINE/THREONINE PROTEIN PHOSPHATASE"/>
    <property type="match status" value="1"/>
</dbReference>
<dbReference type="SMART" id="SM00156">
    <property type="entry name" value="PP2Ac"/>
    <property type="match status" value="1"/>
</dbReference>
<dbReference type="EMBL" id="CAXDID020000214">
    <property type="protein sequence ID" value="CAL6057343.1"/>
    <property type="molecule type" value="Genomic_DNA"/>
</dbReference>
<dbReference type="PROSITE" id="PS00125">
    <property type="entry name" value="SER_THR_PHOSPHATASE"/>
    <property type="match status" value="1"/>
</dbReference>
<evidence type="ECO:0000259" key="2">
    <source>
        <dbReference type="PROSITE" id="PS00125"/>
    </source>
</evidence>
<dbReference type="GO" id="GO:0005634">
    <property type="term" value="C:nucleus"/>
    <property type="evidence" value="ECO:0007669"/>
    <property type="project" value="TreeGrafter"/>
</dbReference>
<comment type="catalytic activity">
    <reaction evidence="1">
        <text>O-phospho-L-threonyl-[protein] + H2O = L-threonyl-[protein] + phosphate</text>
        <dbReference type="Rhea" id="RHEA:47004"/>
        <dbReference type="Rhea" id="RHEA-COMP:11060"/>
        <dbReference type="Rhea" id="RHEA-COMP:11605"/>
        <dbReference type="ChEBI" id="CHEBI:15377"/>
        <dbReference type="ChEBI" id="CHEBI:30013"/>
        <dbReference type="ChEBI" id="CHEBI:43474"/>
        <dbReference type="ChEBI" id="CHEBI:61977"/>
        <dbReference type="EC" id="3.1.3.16"/>
    </reaction>
</comment>
<organism evidence="3">
    <name type="scientific">Hexamita inflata</name>
    <dbReference type="NCBI Taxonomy" id="28002"/>
    <lineage>
        <taxon>Eukaryota</taxon>
        <taxon>Metamonada</taxon>
        <taxon>Diplomonadida</taxon>
        <taxon>Hexamitidae</taxon>
        <taxon>Hexamitinae</taxon>
        <taxon>Hexamita</taxon>
    </lineage>
</organism>
<dbReference type="Pfam" id="PF00149">
    <property type="entry name" value="Metallophos"/>
    <property type="match status" value="1"/>
</dbReference>
<accession>A0AA86NDQ7</accession>
<dbReference type="Proteomes" id="UP001642409">
    <property type="component" value="Unassembled WGS sequence"/>
</dbReference>
<evidence type="ECO:0000313" key="3">
    <source>
        <dbReference type="EMBL" id="CAI9917189.1"/>
    </source>
</evidence>
<dbReference type="PRINTS" id="PR00114">
    <property type="entry name" value="STPHPHTASE"/>
</dbReference>
<dbReference type="InterPro" id="IPR006186">
    <property type="entry name" value="Ser/Thr-sp_prot-phosphatase"/>
</dbReference>
<dbReference type="PANTHER" id="PTHR11668:SF494">
    <property type="entry name" value="PROTEIN PHOSPHATASE, PUTATIVE-RELATED"/>
    <property type="match status" value="1"/>
</dbReference>
<feature type="domain" description="Serine/threonine specific protein phosphatases" evidence="2">
    <location>
        <begin position="151"/>
        <end position="156"/>
    </location>
</feature>